<gene>
    <name evidence="7" type="ORF">CRG98_034714</name>
</gene>
<dbReference type="PROSITE" id="PS50090">
    <property type="entry name" value="MYB_LIKE"/>
    <property type="match status" value="2"/>
</dbReference>
<keyword evidence="5" id="KW-0804">Transcription</keyword>
<dbReference type="PANTHER" id="PTHR21654:SF61">
    <property type="entry name" value="TRIHELIX TRANSCRIPTION FACTOR GTL2"/>
    <property type="match status" value="1"/>
</dbReference>
<dbReference type="FunFam" id="1.10.10.60:FF:000061">
    <property type="entry name" value="Trihelix transcription factor GT-2"/>
    <property type="match status" value="1"/>
</dbReference>
<dbReference type="CDD" id="cd12203">
    <property type="entry name" value="GT1"/>
    <property type="match status" value="1"/>
</dbReference>
<proteinExistence type="predicted"/>
<evidence type="ECO:0000256" key="2">
    <source>
        <dbReference type="ARBA" id="ARBA00022737"/>
    </source>
</evidence>
<evidence type="ECO:0000256" key="5">
    <source>
        <dbReference type="ARBA" id="ARBA00023163"/>
    </source>
</evidence>
<evidence type="ECO:0000256" key="1">
    <source>
        <dbReference type="ARBA" id="ARBA00004123"/>
    </source>
</evidence>
<dbReference type="AlphaFoldDB" id="A0A2I0IN29"/>
<dbReference type="PANTHER" id="PTHR21654">
    <property type="entry name" value="FI21293P1"/>
    <property type="match status" value="1"/>
</dbReference>
<comment type="caution">
    <text evidence="7">The sequence shown here is derived from an EMBL/GenBank/DDBJ whole genome shotgun (WGS) entry which is preliminary data.</text>
</comment>
<dbReference type="InterPro" id="IPR001005">
    <property type="entry name" value="SANT/Myb"/>
</dbReference>
<evidence type="ECO:0000256" key="4">
    <source>
        <dbReference type="ARBA" id="ARBA00023125"/>
    </source>
</evidence>
<dbReference type="GO" id="GO:0006355">
    <property type="term" value="P:regulation of DNA-templated transcription"/>
    <property type="evidence" value="ECO:0007669"/>
    <property type="project" value="UniProtKB-ARBA"/>
</dbReference>
<name>A0A2I0IN29_PUNGR</name>
<dbReference type="Pfam" id="PF13837">
    <property type="entry name" value="Myb_DNA-bind_4"/>
    <property type="match status" value="2"/>
</dbReference>
<evidence type="ECO:0000313" key="7">
    <source>
        <dbReference type="EMBL" id="PKI44766.1"/>
    </source>
</evidence>
<comment type="subcellular location">
    <subcellularLocation>
        <location evidence="1">Nucleus</location>
    </subcellularLocation>
</comment>
<dbReference type="InterPro" id="IPR044822">
    <property type="entry name" value="Myb_DNA-bind_4"/>
</dbReference>
<dbReference type="GeneID" id="116208076"/>
<dbReference type="Gene3D" id="1.10.10.60">
    <property type="entry name" value="Homeodomain-like"/>
    <property type="match status" value="2"/>
</dbReference>
<dbReference type="Proteomes" id="UP000233551">
    <property type="component" value="Unassembled WGS sequence"/>
</dbReference>
<sequence length="598" mass="68850">MFDGVPEQFHQFIASSRASSSPLPLPPQLSAFPFHGFDPFPNPNPTPIPHPPPSPPPLSASHHQHHLLHLHHPSLLLHHKDVAAEEEEGKERSLLAMSANFDIEARVDRSMPEPVDHGPWSNEEVVALLRIGSNMENWFPQVTWEHVSRKLAELGFKRSAEKCKEKFEEQTRTSFNDDNHNNINININYSKNNNNYRLLVNELEELYDHHHHENPPTPPEQHQQLHEVPQSNDNDDGNVEKPMEEEDKEEEEEEVGRGGVEGEKMGQNNMEEVDSQAVETTSLAEDEKRLKEEREEDKVAKKRKTWEKFEMFKRFCESVVERLMAQQEEMHNKLLEDMMRRDREMVEKEEAWKKMEMERLNKELDMRAQEQAVAGNRQATIIEFLKGFTSPSCEADKDGKDPIPNPRNPTARVDTEKEPKTPSSTAGPAEDDRPNLTPPPPALVSPNPNSSSTPRNLRTSNTTGECSDTGKRWPREEVLALINLRCTIQGNNEDSDHHQQGAVKAPLWERISQRMSELGYTRSAKRCKEKWENINKYFRKTKDSNVSRKRSADSRTCPYFHQLNALYNQRNKPVPMPEPLENHPSSPENRPSLQDTTQ</sequence>
<dbReference type="GO" id="GO:0005634">
    <property type="term" value="C:nucleus"/>
    <property type="evidence" value="ECO:0007669"/>
    <property type="project" value="UniProtKB-SubCell"/>
</dbReference>
<dbReference type="STRING" id="22663.A0A2I0IN29"/>
<evidence type="ECO:0000313" key="8">
    <source>
        <dbReference type="Proteomes" id="UP000233551"/>
    </source>
</evidence>
<evidence type="ECO:0000256" key="3">
    <source>
        <dbReference type="ARBA" id="ARBA00023015"/>
    </source>
</evidence>
<dbReference type="OrthoDB" id="691673at2759"/>
<keyword evidence="6" id="KW-0539">Nucleus</keyword>
<keyword evidence="2" id="KW-0677">Repeat</keyword>
<dbReference type="GO" id="GO:0003677">
    <property type="term" value="F:DNA binding"/>
    <property type="evidence" value="ECO:0007669"/>
    <property type="project" value="UniProtKB-KW"/>
</dbReference>
<keyword evidence="8" id="KW-1185">Reference proteome</keyword>
<evidence type="ECO:0000256" key="6">
    <source>
        <dbReference type="ARBA" id="ARBA00023242"/>
    </source>
</evidence>
<dbReference type="EMBL" id="PGOL01002823">
    <property type="protein sequence ID" value="PKI44766.1"/>
    <property type="molecule type" value="Genomic_DNA"/>
</dbReference>
<keyword evidence="3" id="KW-0805">Transcription regulation</keyword>
<protein>
    <submittedName>
        <fullName evidence="7">Uncharacterized protein</fullName>
    </submittedName>
</protein>
<reference evidence="7 8" key="1">
    <citation type="submission" date="2017-11" db="EMBL/GenBank/DDBJ databases">
        <title>De-novo sequencing of pomegranate (Punica granatum L.) genome.</title>
        <authorList>
            <person name="Akparov Z."/>
            <person name="Amiraslanov A."/>
            <person name="Hajiyeva S."/>
            <person name="Abbasov M."/>
            <person name="Kaur K."/>
            <person name="Hamwieh A."/>
            <person name="Solovyev V."/>
            <person name="Salamov A."/>
            <person name="Braich B."/>
            <person name="Kosarev P."/>
            <person name="Mahmoud A."/>
            <person name="Hajiyev E."/>
            <person name="Babayeva S."/>
            <person name="Izzatullayeva V."/>
            <person name="Mammadov A."/>
            <person name="Mammadov A."/>
            <person name="Sharifova S."/>
            <person name="Ojaghi J."/>
            <person name="Eynullazada K."/>
            <person name="Bayramov B."/>
            <person name="Abdulazimova A."/>
            <person name="Shahmuradov I."/>
        </authorList>
    </citation>
    <scope>NUCLEOTIDE SEQUENCE [LARGE SCALE GENOMIC DNA]</scope>
    <source>
        <strain evidence="8">cv. AG2017</strain>
        <tissue evidence="7">Leaf</tissue>
    </source>
</reference>
<dbReference type="SMART" id="SM00717">
    <property type="entry name" value="SANT"/>
    <property type="match status" value="2"/>
</dbReference>
<accession>A0A2I0IN29</accession>
<keyword evidence="4" id="KW-0238">DNA-binding</keyword>
<organism evidence="7 8">
    <name type="scientific">Punica granatum</name>
    <name type="common">Pomegranate</name>
    <dbReference type="NCBI Taxonomy" id="22663"/>
    <lineage>
        <taxon>Eukaryota</taxon>
        <taxon>Viridiplantae</taxon>
        <taxon>Streptophyta</taxon>
        <taxon>Embryophyta</taxon>
        <taxon>Tracheophyta</taxon>
        <taxon>Spermatophyta</taxon>
        <taxon>Magnoliopsida</taxon>
        <taxon>eudicotyledons</taxon>
        <taxon>Gunneridae</taxon>
        <taxon>Pentapetalae</taxon>
        <taxon>rosids</taxon>
        <taxon>malvids</taxon>
        <taxon>Myrtales</taxon>
        <taxon>Lythraceae</taxon>
        <taxon>Punica</taxon>
    </lineage>
</organism>